<feature type="region of interest" description="Disordered" evidence="1">
    <location>
        <begin position="1"/>
        <end position="29"/>
    </location>
</feature>
<dbReference type="RefSeq" id="WP_136079755.1">
    <property type="nucleotide sequence ID" value="NZ_CAAHFG010000001.1"/>
</dbReference>
<name>A0A6C2U3Y6_PONDE</name>
<feature type="transmembrane region" description="Helical" evidence="2">
    <location>
        <begin position="263"/>
        <end position="283"/>
    </location>
</feature>
<sequence length="421" mass="46952">MTEKNITEEPAVNRTGKRKKARTAPPLPPDPVRLVASARFYAESIMVPPGISSRDKSGFLEGEVEELSLFPLESTSWGYMENPRKLSGAQVLLYAAFREHVNGATDPDHARRFAVLPGFAVLLGRQWRKPTWLVLLEPECVTLVRMQPKANLPDFVRSRYGTRLDEDSEAAWELRERLLDEVAIDEDGERIEEGLVRAGRPAIDRRGAVVFPLERQRTPQAGWKRFGCGKLASEAALLAADVRDMHFLADERKRRRAVRQLRAFLRIAAVVLVLLGVFQYLYLKRVGATEALAAQSKAQRPAVKALQEQESLAKSASRLANPPLEIFEWLSVVNDPRPDTLFYTTAYADREANLGFSGEAPSVAVVNQYREALEKTGRFSMVEVKELNSAKQGVKFTIQVKVKPAAEVEPPPAEPQAEVGA</sequence>
<dbReference type="EMBL" id="CAAHFG010000001">
    <property type="protein sequence ID" value="VGO14261.1"/>
    <property type="molecule type" value="Genomic_DNA"/>
</dbReference>
<keyword evidence="2" id="KW-1133">Transmembrane helix</keyword>
<reference evidence="3 4" key="1">
    <citation type="submission" date="2019-04" db="EMBL/GenBank/DDBJ databases">
        <authorList>
            <person name="Van Vliet M D."/>
        </authorList>
    </citation>
    <scope>NUCLEOTIDE SEQUENCE [LARGE SCALE GENOMIC DNA]</scope>
    <source>
        <strain evidence="3 4">F1</strain>
    </source>
</reference>
<evidence type="ECO:0000256" key="1">
    <source>
        <dbReference type="SAM" id="MobiDB-lite"/>
    </source>
</evidence>
<accession>A0A6C2U3Y6</accession>
<dbReference type="Proteomes" id="UP000366872">
    <property type="component" value="Unassembled WGS sequence"/>
</dbReference>
<evidence type="ECO:0000313" key="3">
    <source>
        <dbReference type="EMBL" id="VGO14261.1"/>
    </source>
</evidence>
<gene>
    <name evidence="3" type="ORF">PDESU_02820</name>
</gene>
<keyword evidence="2" id="KW-0472">Membrane</keyword>
<protein>
    <submittedName>
        <fullName evidence="3">Uncharacterized protein</fullName>
    </submittedName>
</protein>
<evidence type="ECO:0000313" key="4">
    <source>
        <dbReference type="Proteomes" id="UP000366872"/>
    </source>
</evidence>
<proteinExistence type="predicted"/>
<keyword evidence="4" id="KW-1185">Reference proteome</keyword>
<dbReference type="AlphaFoldDB" id="A0A6C2U3Y6"/>
<organism evidence="3 4">
    <name type="scientific">Pontiella desulfatans</name>
    <dbReference type="NCBI Taxonomy" id="2750659"/>
    <lineage>
        <taxon>Bacteria</taxon>
        <taxon>Pseudomonadati</taxon>
        <taxon>Kiritimatiellota</taxon>
        <taxon>Kiritimatiellia</taxon>
        <taxon>Kiritimatiellales</taxon>
        <taxon>Pontiellaceae</taxon>
        <taxon>Pontiella</taxon>
    </lineage>
</organism>
<keyword evidence="2" id="KW-0812">Transmembrane</keyword>
<evidence type="ECO:0000256" key="2">
    <source>
        <dbReference type="SAM" id="Phobius"/>
    </source>
</evidence>